<dbReference type="EMBL" id="FODS01000023">
    <property type="protein sequence ID" value="SEP07764.1"/>
    <property type="molecule type" value="Genomic_DNA"/>
</dbReference>
<evidence type="ECO:0000313" key="2">
    <source>
        <dbReference type="Proteomes" id="UP000198893"/>
    </source>
</evidence>
<protein>
    <submittedName>
        <fullName evidence="1">Uncharacterized protein</fullName>
    </submittedName>
</protein>
<keyword evidence="2" id="KW-1185">Reference proteome</keyword>
<gene>
    <name evidence="1" type="ORF">SAMN04490248_12316</name>
</gene>
<evidence type="ECO:0000313" key="1">
    <source>
        <dbReference type="EMBL" id="SEP07764.1"/>
    </source>
</evidence>
<reference evidence="1 2" key="1">
    <citation type="submission" date="2016-10" db="EMBL/GenBank/DDBJ databases">
        <authorList>
            <person name="de Groot N.N."/>
        </authorList>
    </citation>
    <scope>NUCLEOTIDE SEQUENCE [LARGE SCALE GENOMIC DNA]</scope>
    <source>
        <strain evidence="1 2">DSM 27842</strain>
    </source>
</reference>
<sequence length="90" mass="10023">MAARDPAIIISVREQFPSLMLLAGDIGLAGLSLRIERIEVLFQPLFGAFAGIKMRIFGLGALVMAKLVLRPWRALRRQLRVLRGGLLVHF</sequence>
<name>A0A1H8UXU6_9RHOB</name>
<proteinExistence type="predicted"/>
<organism evidence="1 2">
    <name type="scientific">Salinihabitans flavidus</name>
    <dbReference type="NCBI Taxonomy" id="569882"/>
    <lineage>
        <taxon>Bacteria</taxon>
        <taxon>Pseudomonadati</taxon>
        <taxon>Pseudomonadota</taxon>
        <taxon>Alphaproteobacteria</taxon>
        <taxon>Rhodobacterales</taxon>
        <taxon>Roseobacteraceae</taxon>
        <taxon>Salinihabitans</taxon>
    </lineage>
</organism>
<accession>A0A1H8UXU6</accession>
<dbReference type="Proteomes" id="UP000198893">
    <property type="component" value="Unassembled WGS sequence"/>
</dbReference>
<dbReference type="AlphaFoldDB" id="A0A1H8UXU6"/>